<sequence>MKLNDKVVVVTGGGSGIGRELVLGLLARGARVAAIDIHMDTLEETAKLADAGDRLSLHEGNIADRDAVLKLPSAIEAVHGPVDGLINNAGVIQPFEDFNDLDFDVIDRMVNINLMGPLNMTKAFLPGLMTRPAAHLVNVASMGAFIPFPGQTMYSATKAGVKLATEGIYSELMNTNVDVSVVMPGAVKTHISENSGVEMHGDPEAAANAKMTLAPDAAKTILDGMEAGKLHILIGSDARMLWRLVRLAPAWAIGFIQKQMAKMVK</sequence>
<keyword evidence="5" id="KW-1185">Reference proteome</keyword>
<evidence type="ECO:0000256" key="3">
    <source>
        <dbReference type="RuleBase" id="RU000363"/>
    </source>
</evidence>
<evidence type="ECO:0000313" key="5">
    <source>
        <dbReference type="Proteomes" id="UP000467322"/>
    </source>
</evidence>
<keyword evidence="2" id="KW-0560">Oxidoreductase</keyword>
<proteinExistence type="inferred from homology"/>
<dbReference type="CDD" id="cd05233">
    <property type="entry name" value="SDR_c"/>
    <property type="match status" value="1"/>
</dbReference>
<dbReference type="InterPro" id="IPR036291">
    <property type="entry name" value="NAD(P)-bd_dom_sf"/>
</dbReference>
<comment type="similarity">
    <text evidence="1 3">Belongs to the short-chain dehydrogenases/reductases (SDR) family.</text>
</comment>
<evidence type="ECO:0000256" key="2">
    <source>
        <dbReference type="ARBA" id="ARBA00023002"/>
    </source>
</evidence>
<dbReference type="PANTHER" id="PTHR44196:SF1">
    <property type="entry name" value="DEHYDROGENASE_REDUCTASE SDR FAMILY MEMBER 7B"/>
    <property type="match status" value="1"/>
</dbReference>
<dbReference type="RefSeq" id="WP_161351637.1">
    <property type="nucleotide sequence ID" value="NZ_WTUX01000012.1"/>
</dbReference>
<comment type="caution">
    <text evidence="4">The sequence shown here is derived from an EMBL/GenBank/DDBJ whole genome shotgun (WGS) entry which is preliminary data.</text>
</comment>
<dbReference type="GO" id="GO:0016491">
    <property type="term" value="F:oxidoreductase activity"/>
    <property type="evidence" value="ECO:0007669"/>
    <property type="project" value="UniProtKB-KW"/>
</dbReference>
<dbReference type="PRINTS" id="PR00081">
    <property type="entry name" value="GDHRDH"/>
</dbReference>
<reference evidence="4 5" key="1">
    <citation type="submission" date="2019-12" db="EMBL/GenBank/DDBJ databases">
        <title>Maritimibacter sp. nov. sp. isolated from sea sand.</title>
        <authorList>
            <person name="Kim J."/>
            <person name="Jeong S.E."/>
            <person name="Jung H.S."/>
            <person name="Jeon C.O."/>
        </authorList>
    </citation>
    <scope>NUCLEOTIDE SEQUENCE [LARGE SCALE GENOMIC DNA]</scope>
    <source>
        <strain evidence="4 5">DP07</strain>
    </source>
</reference>
<accession>A0A845M2S1</accession>
<protein>
    <submittedName>
        <fullName evidence="4">SDR family NAD(P)-dependent oxidoreductase</fullName>
    </submittedName>
</protein>
<dbReference type="PRINTS" id="PR00080">
    <property type="entry name" value="SDRFAMILY"/>
</dbReference>
<dbReference type="SUPFAM" id="SSF51735">
    <property type="entry name" value="NAD(P)-binding Rossmann-fold domains"/>
    <property type="match status" value="1"/>
</dbReference>
<dbReference type="EMBL" id="WTUX01000012">
    <property type="protein sequence ID" value="MZR13522.1"/>
    <property type="molecule type" value="Genomic_DNA"/>
</dbReference>
<dbReference type="Proteomes" id="UP000467322">
    <property type="component" value="Unassembled WGS sequence"/>
</dbReference>
<dbReference type="Pfam" id="PF00106">
    <property type="entry name" value="adh_short"/>
    <property type="match status" value="1"/>
</dbReference>
<dbReference type="InterPro" id="IPR002347">
    <property type="entry name" value="SDR_fam"/>
</dbReference>
<name>A0A845M2S1_9RHOB</name>
<gene>
    <name evidence="4" type="ORF">GQE99_10895</name>
</gene>
<dbReference type="Gene3D" id="3.40.50.720">
    <property type="entry name" value="NAD(P)-binding Rossmann-like Domain"/>
    <property type="match status" value="1"/>
</dbReference>
<dbReference type="GO" id="GO:0016020">
    <property type="term" value="C:membrane"/>
    <property type="evidence" value="ECO:0007669"/>
    <property type="project" value="TreeGrafter"/>
</dbReference>
<dbReference type="AlphaFoldDB" id="A0A845M2S1"/>
<organism evidence="4 5">
    <name type="scientific">Maritimibacter harenae</name>
    <dbReference type="NCBI Taxonomy" id="2606218"/>
    <lineage>
        <taxon>Bacteria</taxon>
        <taxon>Pseudomonadati</taxon>
        <taxon>Pseudomonadota</taxon>
        <taxon>Alphaproteobacteria</taxon>
        <taxon>Rhodobacterales</taxon>
        <taxon>Roseobacteraceae</taxon>
        <taxon>Maritimibacter</taxon>
    </lineage>
</organism>
<evidence type="ECO:0000313" key="4">
    <source>
        <dbReference type="EMBL" id="MZR13522.1"/>
    </source>
</evidence>
<evidence type="ECO:0000256" key="1">
    <source>
        <dbReference type="ARBA" id="ARBA00006484"/>
    </source>
</evidence>
<dbReference type="PANTHER" id="PTHR44196">
    <property type="entry name" value="DEHYDROGENASE/REDUCTASE SDR FAMILY MEMBER 7B"/>
    <property type="match status" value="1"/>
</dbReference>